<evidence type="ECO:0000256" key="1">
    <source>
        <dbReference type="ARBA" id="ARBA00004606"/>
    </source>
</evidence>
<dbReference type="GO" id="GO:0016020">
    <property type="term" value="C:membrane"/>
    <property type="evidence" value="ECO:0007669"/>
    <property type="project" value="UniProtKB-SubCell"/>
</dbReference>
<evidence type="ECO:0000256" key="7">
    <source>
        <dbReference type="SAM" id="Phobius"/>
    </source>
</evidence>
<evidence type="ECO:0000256" key="2">
    <source>
        <dbReference type="ARBA" id="ARBA00007677"/>
    </source>
</evidence>
<evidence type="ECO:0000313" key="8">
    <source>
        <dbReference type="EMBL" id="CCH42035.1"/>
    </source>
</evidence>
<evidence type="ECO:0000256" key="3">
    <source>
        <dbReference type="ARBA" id="ARBA00022676"/>
    </source>
</evidence>
<organism evidence="8 9">
    <name type="scientific">Wickerhamomyces ciferrii (strain ATCC 14091 / BCRC 22168 / CBS 111 / JCM 3599 / NBRC 0793 / NRRL Y-1031 F-60-10)</name>
    <name type="common">Yeast</name>
    <name type="synonym">Pichia ciferrii</name>
    <dbReference type="NCBI Taxonomy" id="1206466"/>
    <lineage>
        <taxon>Eukaryota</taxon>
        <taxon>Fungi</taxon>
        <taxon>Dikarya</taxon>
        <taxon>Ascomycota</taxon>
        <taxon>Saccharomycotina</taxon>
        <taxon>Saccharomycetes</taxon>
        <taxon>Phaffomycetales</taxon>
        <taxon>Wickerhamomycetaceae</taxon>
        <taxon>Wickerhamomyces</taxon>
    </lineage>
</organism>
<comment type="subcellular location">
    <subcellularLocation>
        <location evidence="1">Membrane</location>
        <topology evidence="1">Single-pass type II membrane protein</topology>
    </subcellularLocation>
</comment>
<evidence type="ECO:0000256" key="4">
    <source>
        <dbReference type="ARBA" id="ARBA00022679"/>
    </source>
</evidence>
<keyword evidence="4 8" id="KW-0808">Transferase</keyword>
<keyword evidence="7" id="KW-0812">Transmembrane</keyword>
<dbReference type="EC" id="2.4.1.131" evidence="8"/>
<dbReference type="SUPFAM" id="SSF53448">
    <property type="entry name" value="Nucleotide-diphospho-sugar transferases"/>
    <property type="match status" value="1"/>
</dbReference>
<keyword evidence="3 8" id="KW-0328">Glycosyltransferase</keyword>
<dbReference type="GO" id="GO:0004377">
    <property type="term" value="F:GDP-Man:Man(3)GlcNAc(2)-PP-Dol alpha-1,2-mannosyltransferase activity"/>
    <property type="evidence" value="ECO:0007669"/>
    <property type="project" value="UniProtKB-EC"/>
</dbReference>
<dbReference type="eggNOG" id="KOG4472">
    <property type="taxonomic scope" value="Eukaryota"/>
</dbReference>
<keyword evidence="7" id="KW-1133">Transmembrane helix</keyword>
<sequence>MLHFTKQRIRLFQKRSIKINQIHLKIVPILIIIITFIIAGSIILITNSVKSSRANDKNPHRSLVNYKSKKDSPFIEGCADISALKQDDLRANATFVILARNNELKDVLSSMESLERHFNQWFQYPYVFLNNVEFDENFQKIVKNNTNAKVEFGLIPSNHWKFENEDSWEFKESVEIQGDQGIMYGPLKNYHSMCRFYSGFFHKHELVRKYKWYWRVEPDVKFFCDLTYDPFLEMEKHGKKYGFTIMIKELWETVPNLFRLTNGFIKEQGLKKKSSWDLFVENINNKFIYNRGDFDSRYGNLQNEDEISDRFLELLKIQDLLKKTKKFNGQNDDSKLPNDEIKELITKASTTKKLPKLKGEEINGERYNLYHFWSNFEIARVDLWDNPIYDEYFQYLERTGGFYKERWGDAPIHSLALGFLLNLEEIHYFRDIGYQHTTIAHCPSNSLKNQLIYKQSDNFQFPNKKQDKFWENYDSPKSYGVGCRCKCPSGHKDIEDSDNDFLQKWFELNSDGYHKPRPININRIERLVRKTYRNGQFDR</sequence>
<dbReference type="Gene3D" id="3.90.550.10">
    <property type="entry name" value="Spore Coat Polysaccharide Biosynthesis Protein SpsA, Chain A"/>
    <property type="match status" value="2"/>
</dbReference>
<accession>K0KAM3</accession>
<keyword evidence="9" id="KW-1185">Reference proteome</keyword>
<dbReference type="GO" id="GO:0005794">
    <property type="term" value="C:Golgi apparatus"/>
    <property type="evidence" value="ECO:0007669"/>
    <property type="project" value="TreeGrafter"/>
</dbReference>
<dbReference type="InParanoid" id="K0KAM3"/>
<dbReference type="GO" id="GO:0000032">
    <property type="term" value="P:cell wall mannoprotein biosynthetic process"/>
    <property type="evidence" value="ECO:0007669"/>
    <property type="project" value="TreeGrafter"/>
</dbReference>
<evidence type="ECO:0000256" key="5">
    <source>
        <dbReference type="ARBA" id="ARBA00022968"/>
    </source>
</evidence>
<dbReference type="AlphaFoldDB" id="K0KAM3"/>
<reference evidence="8 9" key="1">
    <citation type="journal article" date="2012" name="Eukaryot. Cell">
        <title>Draft genome sequence of Wickerhamomyces ciferrii NRRL Y-1031 F-60-10.</title>
        <authorList>
            <person name="Schneider J."/>
            <person name="Andrea H."/>
            <person name="Blom J."/>
            <person name="Jaenicke S."/>
            <person name="Ruckert C."/>
            <person name="Schorsch C."/>
            <person name="Szczepanowski R."/>
            <person name="Farwick M."/>
            <person name="Goesmann A."/>
            <person name="Puhler A."/>
            <person name="Schaffer S."/>
            <person name="Tauch A."/>
            <person name="Kohler T."/>
            <person name="Brinkrolf K."/>
        </authorList>
    </citation>
    <scope>NUCLEOTIDE SEQUENCE [LARGE SCALE GENOMIC DNA]</scope>
    <source>
        <strain evidence="9">ATCC 14091 / BCRC 22168 / CBS 111 / JCM 3599 / NBRC 0793 / NRRL Y-1031 F-60-10</strain>
    </source>
</reference>
<comment type="caution">
    <text evidence="8">The sequence shown here is derived from an EMBL/GenBank/DDBJ whole genome shotgun (WGS) entry which is preliminary data.</text>
</comment>
<dbReference type="FunCoup" id="K0KAM3">
    <property type="interactions" value="51"/>
</dbReference>
<feature type="transmembrane region" description="Helical" evidence="7">
    <location>
        <begin position="22"/>
        <end position="45"/>
    </location>
</feature>
<dbReference type="GO" id="GO:0006487">
    <property type="term" value="P:protein N-linked glycosylation"/>
    <property type="evidence" value="ECO:0007669"/>
    <property type="project" value="TreeGrafter"/>
</dbReference>
<dbReference type="Pfam" id="PF01793">
    <property type="entry name" value="Glyco_transf_15"/>
    <property type="match status" value="2"/>
</dbReference>
<keyword evidence="5" id="KW-0735">Signal-anchor</keyword>
<comment type="similarity">
    <text evidence="2">Belongs to the glycosyltransferase 15 family.</text>
</comment>
<dbReference type="HOGENOM" id="CLU_024327_2_0_1"/>
<keyword evidence="7" id="KW-0472">Membrane</keyword>
<evidence type="ECO:0000313" key="9">
    <source>
        <dbReference type="Proteomes" id="UP000009328"/>
    </source>
</evidence>
<dbReference type="PANTHER" id="PTHR31121:SF2">
    <property type="entry name" value="MANNOSYLTRANSFERASE KTR5-RELATED"/>
    <property type="match status" value="1"/>
</dbReference>
<dbReference type="InterPro" id="IPR029044">
    <property type="entry name" value="Nucleotide-diphossugar_trans"/>
</dbReference>
<dbReference type="PIRSF" id="PIRSF018153">
    <property type="entry name" value="Glyco_trans_15"/>
    <property type="match status" value="1"/>
</dbReference>
<name>K0KAM3_WICCF</name>
<feature type="active site" description="Nucleophile" evidence="6">
    <location>
        <position position="377"/>
    </location>
</feature>
<dbReference type="InterPro" id="IPR002685">
    <property type="entry name" value="Glyco_trans_15"/>
</dbReference>
<dbReference type="EMBL" id="CAIF01000034">
    <property type="protein sequence ID" value="CCH42035.1"/>
    <property type="molecule type" value="Genomic_DNA"/>
</dbReference>
<protein>
    <submittedName>
        <fullName evidence="8">Mannosyltransferase KTR5</fullName>
        <ecNumber evidence="8">2.4.1.131</ecNumber>
    </submittedName>
</protein>
<proteinExistence type="inferred from homology"/>
<dbReference type="PANTHER" id="PTHR31121">
    <property type="entry name" value="ALPHA-1,2 MANNOSYLTRANSFERASE KTR1"/>
    <property type="match status" value="1"/>
</dbReference>
<dbReference type="Proteomes" id="UP000009328">
    <property type="component" value="Unassembled WGS sequence"/>
</dbReference>
<gene>
    <name evidence="8" type="ORF">BN7_1574</name>
</gene>
<evidence type="ECO:0000256" key="6">
    <source>
        <dbReference type="PIRSR" id="PIRSR018153-1"/>
    </source>
</evidence>